<keyword evidence="5" id="KW-1185">Reference proteome</keyword>
<dbReference type="InterPro" id="IPR056251">
    <property type="entry name" value="Arm_rpt_dom"/>
</dbReference>
<evidence type="ECO:0000313" key="4">
    <source>
        <dbReference type="EMBL" id="KAG0008546.1"/>
    </source>
</evidence>
<feature type="compositionally biased region" description="Basic and acidic residues" evidence="1">
    <location>
        <begin position="1011"/>
        <end position="1029"/>
    </location>
</feature>
<dbReference type="InterPro" id="IPR007111">
    <property type="entry name" value="NACHT_NTPase"/>
</dbReference>
<reference evidence="4" key="1">
    <citation type="journal article" date="2020" name="Fungal Divers.">
        <title>Resolving the Mortierellaceae phylogeny through synthesis of multi-gene phylogenetics and phylogenomics.</title>
        <authorList>
            <person name="Vandepol N."/>
            <person name="Liber J."/>
            <person name="Desiro A."/>
            <person name="Na H."/>
            <person name="Kennedy M."/>
            <person name="Barry K."/>
            <person name="Grigoriev I.V."/>
            <person name="Miller A.N."/>
            <person name="O'Donnell K."/>
            <person name="Stajich J.E."/>
            <person name="Bonito G."/>
        </authorList>
    </citation>
    <scope>NUCLEOTIDE SEQUENCE</scope>
    <source>
        <strain evidence="4">NRRL 2769</strain>
    </source>
</reference>
<proteinExistence type="predicted"/>
<accession>A0A9P6MNB9</accession>
<dbReference type="InterPro" id="IPR001646">
    <property type="entry name" value="5peptide_repeat"/>
</dbReference>
<dbReference type="SUPFAM" id="SSF141571">
    <property type="entry name" value="Pentapeptide repeat-like"/>
    <property type="match status" value="1"/>
</dbReference>
<feature type="region of interest" description="Disordered" evidence="1">
    <location>
        <begin position="1011"/>
        <end position="1030"/>
    </location>
</feature>
<dbReference type="InterPro" id="IPR016024">
    <property type="entry name" value="ARM-type_fold"/>
</dbReference>
<feature type="domain" description="NACHT" evidence="2">
    <location>
        <begin position="679"/>
        <end position="836"/>
    </location>
</feature>
<name>A0A9P6MNB9_9FUNG</name>
<sequence length="1215" mass="138767">MFRNPFSSPTSKLSLEDVLELANKYMENAREDSDPRKALKLTNNAKSLMKDAEKIYIAKKVKDPILGDGIANSYHELRKLFDKLGCHDKAQESHGKAVKWGYVCVVSQYDDTLQPAEMNKSAHQLPSPPADAQDVTLIKVNSYVSVPKEDVGQIPRNHFEQNIAPPVAEYTLPDIGERFNKTTQLAYCLSLLNPSLISKEQLDKNEFDWVQARVDDPDEKNRLQTMATDLIRAFVRDELKNLDVVAEVVTLAPVLDQDDFVKLLQVFVNEVNRSILLKTHLLGGLAQLIRNAPQGYIDEDDLVKILDLLNTRLKDTHKQSTQHIYRLAQTISRVLDSMVDSQVEGLSRELLREPLSDYLKELQKSSDPYLVYQTAYAYQALLYVSNDESILQSMMRRTGKVVQGISGVISAVKALNVVDLIEDLQSIQDGLVGVENVIQLVSDTYEDTKRLAEGGEELIESLKEGFNFTRKSSWYPALRGLDSLLQEGRFIEFEKLIREAPCWHNPTFQWGVCQRLGEISSNPFWDLNTRKSAVAFLVDLYNDDLRWGCQPYIKQWILDILNQLTQSTQDIITDDTQRLLQELANGGPNKVASHEGAEKDHTTPYPTMLIPPSQGSQLLNRVQNKADVETPLSQLKRERLKDRGGDVYISPRAKANLRAKDDFDLTSKVEEFLESEKKVFLILGDSGAGKSTFNRTLEINLWDKYNADGRIPLFVSLPTIEKLERDMIAERLRQANFTENQIRELKLHREFILICDGYDEIQGTQNLYITNQLNKPGGWQVQMLISCRTEYNGSDYVDCFQPAERNNGGDTDLLQEARIMPFNKDQIQEYIDQYVSLRKPTWRSEDYLQALKQIPNLQDLVKNPFLLKLALEVLPRLLNTNSKFSTARITRLNLYDEFVAQWIERGKRRLGEMDLSPRDKEALSQMTEFKEHGIMYLKELVTAIYENQDGKPIVKYSVHRDRKTWKEEFFNDRDGRNLLREAIPLTRNDYEYQFIHKSVLEYGLALAVYDPNDHNEDTEPRSAGSRRESTSSILSFEQLQTGNTATTAENVLLNSPLGKRNLVHEQSVLQFLAERVKQQPVFKDQLYSIIEQSKTDKSVRTASANAITILVRAGVQFHGADLRNIKIPRADLSFGVFDSAQLEGADLRKTNLRNVWMRHANLRGAQMTGVRFGELPLLREDNRVFCCTFSPDGKMFAVGLAYGNIGLYETSSWDK</sequence>
<protein>
    <recommendedName>
        <fullName evidence="6">NACHT domain-containing protein</fullName>
    </recommendedName>
</protein>
<evidence type="ECO:0000256" key="1">
    <source>
        <dbReference type="SAM" id="MobiDB-lite"/>
    </source>
</evidence>
<organism evidence="4 5">
    <name type="scientific">Entomortierella chlamydospora</name>
    <dbReference type="NCBI Taxonomy" id="101097"/>
    <lineage>
        <taxon>Eukaryota</taxon>
        <taxon>Fungi</taxon>
        <taxon>Fungi incertae sedis</taxon>
        <taxon>Mucoromycota</taxon>
        <taxon>Mortierellomycotina</taxon>
        <taxon>Mortierellomycetes</taxon>
        <taxon>Mortierellales</taxon>
        <taxon>Mortierellaceae</taxon>
        <taxon>Entomortierella</taxon>
    </lineage>
</organism>
<gene>
    <name evidence="4" type="ORF">BGZ80_003324</name>
</gene>
<dbReference type="InterPro" id="IPR027417">
    <property type="entry name" value="P-loop_NTPase"/>
</dbReference>
<feature type="domain" description="Arm-like repeat" evidence="3">
    <location>
        <begin position="214"/>
        <end position="578"/>
    </location>
</feature>
<feature type="non-terminal residue" evidence="4">
    <location>
        <position position="1215"/>
    </location>
</feature>
<dbReference type="Proteomes" id="UP000703661">
    <property type="component" value="Unassembled WGS sequence"/>
</dbReference>
<dbReference type="AlphaFoldDB" id="A0A9P6MNB9"/>
<dbReference type="Pfam" id="PF23948">
    <property type="entry name" value="ARM_5"/>
    <property type="match status" value="1"/>
</dbReference>
<evidence type="ECO:0000259" key="3">
    <source>
        <dbReference type="Pfam" id="PF23948"/>
    </source>
</evidence>
<evidence type="ECO:0000259" key="2">
    <source>
        <dbReference type="Pfam" id="PF05729"/>
    </source>
</evidence>
<dbReference type="Gene3D" id="3.40.50.300">
    <property type="entry name" value="P-loop containing nucleotide triphosphate hydrolases"/>
    <property type="match status" value="1"/>
</dbReference>
<dbReference type="Pfam" id="PF00805">
    <property type="entry name" value="Pentapeptide"/>
    <property type="match status" value="1"/>
</dbReference>
<dbReference type="EMBL" id="JAAAID010001872">
    <property type="protein sequence ID" value="KAG0008546.1"/>
    <property type="molecule type" value="Genomic_DNA"/>
</dbReference>
<dbReference type="Pfam" id="PF05729">
    <property type="entry name" value="NACHT"/>
    <property type="match status" value="1"/>
</dbReference>
<evidence type="ECO:0008006" key="6">
    <source>
        <dbReference type="Google" id="ProtNLM"/>
    </source>
</evidence>
<dbReference type="SUPFAM" id="SSF48371">
    <property type="entry name" value="ARM repeat"/>
    <property type="match status" value="1"/>
</dbReference>
<evidence type="ECO:0000313" key="5">
    <source>
        <dbReference type="Proteomes" id="UP000703661"/>
    </source>
</evidence>
<dbReference type="Gene3D" id="2.160.20.80">
    <property type="entry name" value="E3 ubiquitin-protein ligase SopA"/>
    <property type="match status" value="1"/>
</dbReference>
<comment type="caution">
    <text evidence="4">The sequence shown here is derived from an EMBL/GenBank/DDBJ whole genome shotgun (WGS) entry which is preliminary data.</text>
</comment>